<dbReference type="EMBL" id="FNQB01000006">
    <property type="protein sequence ID" value="SDZ66820.1"/>
    <property type="molecule type" value="Genomic_DNA"/>
</dbReference>
<dbReference type="Pfam" id="PF19054">
    <property type="entry name" value="DUF5753"/>
    <property type="match status" value="1"/>
</dbReference>
<dbReference type="Gene3D" id="1.10.260.40">
    <property type="entry name" value="lambda repressor-like DNA-binding domains"/>
    <property type="match status" value="1"/>
</dbReference>
<dbReference type="CDD" id="cd00093">
    <property type="entry name" value="HTH_XRE"/>
    <property type="match status" value="1"/>
</dbReference>
<reference evidence="3" key="1">
    <citation type="submission" date="2016-10" db="EMBL/GenBank/DDBJ databases">
        <authorList>
            <person name="Varghese N."/>
            <person name="Submissions S."/>
        </authorList>
    </citation>
    <scope>NUCLEOTIDE SEQUENCE [LARGE SCALE GENOMIC DNA]</scope>
    <source>
        <strain evidence="3">DSM 44718</strain>
    </source>
</reference>
<evidence type="ECO:0000259" key="1">
    <source>
        <dbReference type="PROSITE" id="PS50943"/>
    </source>
</evidence>
<evidence type="ECO:0000313" key="2">
    <source>
        <dbReference type="EMBL" id="SDZ66820.1"/>
    </source>
</evidence>
<dbReference type="STRING" id="137265.SAMN05421684_8315"/>
<dbReference type="AlphaFoldDB" id="A0A1H3UWJ5"/>
<proteinExistence type="predicted"/>
<dbReference type="InterPro" id="IPR001387">
    <property type="entry name" value="Cro/C1-type_HTH"/>
</dbReference>
<dbReference type="SMART" id="SM00530">
    <property type="entry name" value="HTH_XRE"/>
    <property type="match status" value="1"/>
</dbReference>
<dbReference type="Proteomes" id="UP000199632">
    <property type="component" value="Unassembled WGS sequence"/>
</dbReference>
<sequence length="286" mass="32802">MADSPYVARRRVRLAIRRARDGKNFTQSDVAEAMEWSLSKVMRIESGEVTISQNDLRPLLAFLGVKDRAEIESLVVSAKLSKQRAQWWETPQYRDLLTPAIVQLIGLELAAREIQYFYPMVVPGRLQTPAYTRAVFETFAGELSEEAIDARVRMREMRRQSFLDAAEHPEVNLVLDESVLYRQVGGAEVLRHQLEHLLVLIGERRISVRIIPFKEQSPIPMLATYEIVSLVDGTTVLYRESDTLDEIVEDHEKIKRHREIFDRVWQAAYDEPTSAGLIKDHATALS</sequence>
<dbReference type="RefSeq" id="WP_090804635.1">
    <property type="nucleotide sequence ID" value="NZ_BOND01000013.1"/>
</dbReference>
<feature type="domain" description="HTH cro/C1-type" evidence="1">
    <location>
        <begin position="16"/>
        <end position="71"/>
    </location>
</feature>
<protein>
    <submittedName>
        <fullName evidence="2">Helix-turn-helix domain-containing protein</fullName>
    </submittedName>
</protein>
<evidence type="ECO:0000313" key="3">
    <source>
        <dbReference type="Proteomes" id="UP000199632"/>
    </source>
</evidence>
<dbReference type="GO" id="GO:0003677">
    <property type="term" value="F:DNA binding"/>
    <property type="evidence" value="ECO:0007669"/>
    <property type="project" value="InterPro"/>
</dbReference>
<gene>
    <name evidence="2" type="ORF">SAMN05421684_8315</name>
</gene>
<keyword evidence="3" id="KW-1185">Reference proteome</keyword>
<dbReference type="PROSITE" id="PS50943">
    <property type="entry name" value="HTH_CROC1"/>
    <property type="match status" value="1"/>
</dbReference>
<dbReference type="Pfam" id="PF13560">
    <property type="entry name" value="HTH_31"/>
    <property type="match status" value="1"/>
</dbReference>
<dbReference type="InterPro" id="IPR010982">
    <property type="entry name" value="Lambda_DNA-bd_dom_sf"/>
</dbReference>
<organism evidence="2 3">
    <name type="scientific">Asanoa ishikariensis</name>
    <dbReference type="NCBI Taxonomy" id="137265"/>
    <lineage>
        <taxon>Bacteria</taxon>
        <taxon>Bacillati</taxon>
        <taxon>Actinomycetota</taxon>
        <taxon>Actinomycetes</taxon>
        <taxon>Micromonosporales</taxon>
        <taxon>Micromonosporaceae</taxon>
        <taxon>Asanoa</taxon>
    </lineage>
</organism>
<dbReference type="OrthoDB" id="3288254at2"/>
<dbReference type="SUPFAM" id="SSF47413">
    <property type="entry name" value="lambda repressor-like DNA-binding domains"/>
    <property type="match status" value="1"/>
</dbReference>
<accession>A0A1H3UWJ5</accession>
<name>A0A1H3UWJ5_9ACTN</name>
<dbReference type="InterPro" id="IPR043917">
    <property type="entry name" value="DUF5753"/>
</dbReference>